<protein>
    <submittedName>
        <fullName evidence="2">Uncharacterized protein</fullName>
    </submittedName>
</protein>
<dbReference type="AlphaFoldDB" id="A0AAD9P2H8"/>
<keyword evidence="3" id="KW-1185">Reference proteome</keyword>
<comment type="caution">
    <text evidence="2">The sequence shown here is derived from an EMBL/GenBank/DDBJ whole genome shotgun (WGS) entry which is preliminary data.</text>
</comment>
<organism evidence="2 3">
    <name type="scientific">Ridgeia piscesae</name>
    <name type="common">Tubeworm</name>
    <dbReference type="NCBI Taxonomy" id="27915"/>
    <lineage>
        <taxon>Eukaryota</taxon>
        <taxon>Metazoa</taxon>
        <taxon>Spiralia</taxon>
        <taxon>Lophotrochozoa</taxon>
        <taxon>Annelida</taxon>
        <taxon>Polychaeta</taxon>
        <taxon>Sedentaria</taxon>
        <taxon>Canalipalpata</taxon>
        <taxon>Sabellida</taxon>
        <taxon>Siboglinidae</taxon>
        <taxon>Ridgeia</taxon>
    </lineage>
</organism>
<keyword evidence="1" id="KW-0812">Transmembrane</keyword>
<dbReference type="Proteomes" id="UP001209878">
    <property type="component" value="Unassembled WGS sequence"/>
</dbReference>
<proteinExistence type="predicted"/>
<feature type="transmembrane region" description="Helical" evidence="1">
    <location>
        <begin position="76"/>
        <end position="96"/>
    </location>
</feature>
<keyword evidence="1" id="KW-0472">Membrane</keyword>
<sequence>MFPLQPWSCDLQMVGSVSRHKRTLRAFQLSGSECSRWSHNHLSDAIGCRIGAGLHVEVRLGVRIRFWQDINYVSSIIHIYSVLFYLVTVFVVATSVRRRSDVVVFKLVLL</sequence>
<dbReference type="EMBL" id="JAODUO010000184">
    <property type="protein sequence ID" value="KAK2186922.1"/>
    <property type="molecule type" value="Genomic_DNA"/>
</dbReference>
<name>A0AAD9P2H8_RIDPI</name>
<keyword evidence="1" id="KW-1133">Transmembrane helix</keyword>
<reference evidence="2" key="1">
    <citation type="journal article" date="2023" name="Mol. Biol. Evol.">
        <title>Third-Generation Sequencing Reveals the Adaptive Role of the Epigenome in Three Deep-Sea Polychaetes.</title>
        <authorList>
            <person name="Perez M."/>
            <person name="Aroh O."/>
            <person name="Sun Y."/>
            <person name="Lan Y."/>
            <person name="Juniper S.K."/>
            <person name="Young C.R."/>
            <person name="Angers B."/>
            <person name="Qian P.Y."/>
        </authorList>
    </citation>
    <scope>NUCLEOTIDE SEQUENCE</scope>
    <source>
        <strain evidence="2">R07B-5</strain>
    </source>
</reference>
<evidence type="ECO:0000313" key="3">
    <source>
        <dbReference type="Proteomes" id="UP001209878"/>
    </source>
</evidence>
<evidence type="ECO:0000256" key="1">
    <source>
        <dbReference type="SAM" id="Phobius"/>
    </source>
</evidence>
<evidence type="ECO:0000313" key="2">
    <source>
        <dbReference type="EMBL" id="KAK2186922.1"/>
    </source>
</evidence>
<gene>
    <name evidence="2" type="ORF">NP493_182g02044</name>
</gene>
<accession>A0AAD9P2H8</accession>